<dbReference type="OrthoDB" id="2579187at2"/>
<accession>A0A1X0A8B1</accession>
<evidence type="ECO:0008006" key="7">
    <source>
        <dbReference type="Google" id="ProtNLM"/>
    </source>
</evidence>
<evidence type="ECO:0000313" key="5">
    <source>
        <dbReference type="EMBL" id="ORA26300.1"/>
    </source>
</evidence>
<sequence length="526" mass="57123">MPALLALHARLRGSHALLLDEFGEMTYAAAYHDAVALGAALAHLGVKRGDRVAIMLPNRREFVVSWFGVATIGAVEVPVSPNNSAERLAHILNHSQCRVLVLQASDLDQLVAVAHALSHLEHIVVLDGLPEPIPAGFPFELHEWAPGVVDERPVAVSEVELPAVAMWDQAVVMYTSGSTGPAKGAMISHGHHYMSAYQAIVSAGITADDIIYVATPLHHNMAQAYGVMPALVSGATVHLATRFNRESFWADINTSGATILPFVGAMLVLLAKSPETAGDADNTLRVGFGVPIPAGIKRPFEERFGLQLMHCYGSTEASIVAWNTDENDTSNAVGRIFDGYHVRIVDGNDLPVAVGEIGEICVRADEPYAMFSGYLNDPAKTAESTRNLWFHTGDRGWLDDEDRLWFSDRIGDVIRHKGENISAYEIEQLFVNHPAVSLAAAYGVPSDLGDEEIAIAIITRPGHDLSAAELFGWCNTAVPRYMRPRYIDLVEELPLTTTGKVEKYKLRQRGISSTAFDARRPPGTTS</sequence>
<dbReference type="Gene3D" id="3.40.50.12780">
    <property type="entry name" value="N-terminal domain of ligase-like"/>
    <property type="match status" value="1"/>
</dbReference>
<evidence type="ECO:0000256" key="1">
    <source>
        <dbReference type="ARBA" id="ARBA00006432"/>
    </source>
</evidence>
<dbReference type="STRING" id="1927124.BST13_32085"/>
<dbReference type="Pfam" id="PF00501">
    <property type="entry name" value="AMP-binding"/>
    <property type="match status" value="1"/>
</dbReference>
<dbReference type="PROSITE" id="PS00455">
    <property type="entry name" value="AMP_BINDING"/>
    <property type="match status" value="1"/>
</dbReference>
<evidence type="ECO:0000256" key="2">
    <source>
        <dbReference type="ARBA" id="ARBA00022598"/>
    </source>
</evidence>
<keyword evidence="6" id="KW-1185">Reference proteome</keyword>
<dbReference type="PANTHER" id="PTHR43201">
    <property type="entry name" value="ACYL-COA SYNTHETASE"/>
    <property type="match status" value="1"/>
</dbReference>
<dbReference type="InterPro" id="IPR020845">
    <property type="entry name" value="AMP-binding_CS"/>
</dbReference>
<dbReference type="AlphaFoldDB" id="A0A1X0A8B1"/>
<feature type="domain" description="AMP-dependent synthetase/ligase" evidence="3">
    <location>
        <begin position="14"/>
        <end position="375"/>
    </location>
</feature>
<dbReference type="EMBL" id="MVHF01000050">
    <property type="protein sequence ID" value="ORA26300.1"/>
    <property type="molecule type" value="Genomic_DNA"/>
</dbReference>
<dbReference type="InterPro" id="IPR045851">
    <property type="entry name" value="AMP-bd_C_sf"/>
</dbReference>
<dbReference type="Pfam" id="PF13193">
    <property type="entry name" value="AMP-binding_C"/>
    <property type="match status" value="1"/>
</dbReference>
<dbReference type="InterPro" id="IPR025110">
    <property type="entry name" value="AMP-bd_C"/>
</dbReference>
<evidence type="ECO:0000259" key="4">
    <source>
        <dbReference type="Pfam" id="PF13193"/>
    </source>
</evidence>
<evidence type="ECO:0000259" key="3">
    <source>
        <dbReference type="Pfam" id="PF00501"/>
    </source>
</evidence>
<comment type="caution">
    <text evidence="5">The sequence shown here is derived from an EMBL/GenBank/DDBJ whole genome shotgun (WGS) entry which is preliminary data.</text>
</comment>
<gene>
    <name evidence="5" type="ORF">BST13_32085</name>
</gene>
<name>A0A1X0A8B1_9MYCO</name>
<dbReference type="InterPro" id="IPR042099">
    <property type="entry name" value="ANL_N_sf"/>
</dbReference>
<protein>
    <recommendedName>
        <fullName evidence="7">ATP-dependent acyl-CoA ligase</fullName>
    </recommendedName>
</protein>
<reference evidence="5 6" key="1">
    <citation type="submission" date="2017-02" db="EMBL/GenBank/DDBJ databases">
        <title>The new phylogeny of genus Mycobacterium.</title>
        <authorList>
            <person name="Tortoli E."/>
            <person name="Trovato A."/>
            <person name="Cirillo D.M."/>
        </authorList>
    </citation>
    <scope>NUCLEOTIDE SEQUENCE [LARGE SCALE GENOMIC DNA]</scope>
    <source>
        <strain evidence="5 6">RW6</strain>
    </source>
</reference>
<keyword evidence="2" id="KW-0436">Ligase</keyword>
<proteinExistence type="inferred from homology"/>
<dbReference type="PANTHER" id="PTHR43201:SF5">
    <property type="entry name" value="MEDIUM-CHAIN ACYL-COA LIGASE ACSF2, MITOCHONDRIAL"/>
    <property type="match status" value="1"/>
</dbReference>
<dbReference type="GO" id="GO:0031956">
    <property type="term" value="F:medium-chain fatty acid-CoA ligase activity"/>
    <property type="evidence" value="ECO:0007669"/>
    <property type="project" value="TreeGrafter"/>
</dbReference>
<dbReference type="Gene3D" id="3.30.300.30">
    <property type="match status" value="1"/>
</dbReference>
<evidence type="ECO:0000313" key="6">
    <source>
        <dbReference type="Proteomes" id="UP000192448"/>
    </source>
</evidence>
<dbReference type="InterPro" id="IPR000873">
    <property type="entry name" value="AMP-dep_synth/lig_dom"/>
</dbReference>
<feature type="domain" description="AMP-binding enzyme C-terminal" evidence="4">
    <location>
        <begin position="425"/>
        <end position="500"/>
    </location>
</feature>
<dbReference type="SUPFAM" id="SSF56801">
    <property type="entry name" value="Acetyl-CoA synthetase-like"/>
    <property type="match status" value="1"/>
</dbReference>
<comment type="similarity">
    <text evidence="1">Belongs to the ATP-dependent AMP-binding enzyme family.</text>
</comment>
<dbReference type="Proteomes" id="UP000192448">
    <property type="component" value="Unassembled WGS sequence"/>
</dbReference>
<dbReference type="RefSeq" id="WP_158087231.1">
    <property type="nucleotide sequence ID" value="NZ_MVHF01000050.1"/>
</dbReference>
<dbReference type="GO" id="GO:0006631">
    <property type="term" value="P:fatty acid metabolic process"/>
    <property type="evidence" value="ECO:0007669"/>
    <property type="project" value="TreeGrafter"/>
</dbReference>
<organism evidence="5 6">
    <name type="scientific">Mycobacterium aquaticum</name>
    <dbReference type="NCBI Taxonomy" id="1927124"/>
    <lineage>
        <taxon>Bacteria</taxon>
        <taxon>Bacillati</taxon>
        <taxon>Actinomycetota</taxon>
        <taxon>Actinomycetes</taxon>
        <taxon>Mycobacteriales</taxon>
        <taxon>Mycobacteriaceae</taxon>
        <taxon>Mycobacterium</taxon>
    </lineage>
</organism>